<proteinExistence type="predicted"/>
<dbReference type="OrthoDB" id="27270at10239"/>
<protein>
    <submittedName>
        <fullName evidence="2">Uncharacterized protein</fullName>
    </submittedName>
</protein>
<evidence type="ECO:0000313" key="2">
    <source>
        <dbReference type="EMBL" id="AGE48220.1"/>
    </source>
</evidence>
<dbReference type="EMBL" id="HQ331142">
    <property type="protein sequence ID" value="AGE48220.1"/>
    <property type="molecule type" value="Genomic_DNA"/>
</dbReference>
<keyword evidence="1" id="KW-1133">Transmembrane helix</keyword>
<dbReference type="KEGG" id="vg:14675505"/>
<keyword evidence="1" id="KW-0812">Transmembrane</keyword>
<evidence type="ECO:0000256" key="1">
    <source>
        <dbReference type="SAM" id="Phobius"/>
    </source>
</evidence>
<reference evidence="2 3" key="1">
    <citation type="journal article" date="2013" name="Mol. Microbiol.">
        <title>Long tail fibres of the novel broad-host-range T-even bacteriophage S16 specifically recognize Salmonella OmpC.</title>
        <authorList>
            <person name="Marti R."/>
            <person name="Zurfluh K."/>
            <person name="Hagens S."/>
            <person name="Pianezzi J."/>
            <person name="Klumpp J."/>
            <person name="Loessner M.J."/>
        </authorList>
    </citation>
    <scope>NUCLEOTIDE SEQUENCE [LARGE SCALE GENOMIC DNA]</scope>
</reference>
<name>M1GU99_BPS16</name>
<sequence>MNNAIKTIWATVFIIMIPLFIVSGMFIWEGLAPPSRVLGAMCFGIAALSLERLFSYSGIIK</sequence>
<dbReference type="RefSeq" id="YP_007501302.1">
    <property type="nucleotide sequence ID" value="NC_020416.1"/>
</dbReference>
<evidence type="ECO:0000313" key="3">
    <source>
        <dbReference type="Proteomes" id="UP000011284"/>
    </source>
</evidence>
<accession>M1GU99</accession>
<dbReference type="GeneID" id="14675505"/>
<organism evidence="2 3">
    <name type="scientific">Salmonella phage S16</name>
    <name type="common">Salmonella phage vB_SenM-S16</name>
    <dbReference type="NCBI Taxonomy" id="1087482"/>
    <lineage>
        <taxon>Viruses</taxon>
        <taxon>Duplodnaviria</taxon>
        <taxon>Heunggongvirae</taxon>
        <taxon>Uroviricota</taxon>
        <taxon>Caudoviricetes</taxon>
        <taxon>Pantevenvirales</taxon>
        <taxon>Straboviridae</taxon>
        <taxon>Tevenvirinae</taxon>
        <taxon>Gelderlandvirus</taxon>
        <taxon>Gelderlandvirus s16</taxon>
    </lineage>
</organism>
<feature type="transmembrane region" description="Helical" evidence="1">
    <location>
        <begin position="7"/>
        <end position="28"/>
    </location>
</feature>
<feature type="transmembrane region" description="Helical" evidence="1">
    <location>
        <begin position="34"/>
        <end position="54"/>
    </location>
</feature>
<keyword evidence="1" id="KW-0472">Membrane</keyword>
<organismHost>
    <name type="scientific">Salmonella enterica</name>
    <name type="common">Salmonella choleraesuis</name>
    <dbReference type="NCBI Taxonomy" id="28901"/>
</organismHost>
<keyword evidence="3" id="KW-1185">Reference proteome</keyword>
<dbReference type="Proteomes" id="UP000011284">
    <property type="component" value="Segment"/>
</dbReference>